<keyword evidence="4 9" id="KW-0488">Methylation</keyword>
<comment type="subcellular location">
    <subcellularLocation>
        <location evidence="1 9">Cell inner membrane</location>
        <topology evidence="1 9">Single-pass membrane protein</topology>
    </subcellularLocation>
</comment>
<evidence type="ECO:0000256" key="2">
    <source>
        <dbReference type="ARBA" id="ARBA00008358"/>
    </source>
</evidence>
<keyword evidence="5 9" id="KW-0997">Cell inner membrane</keyword>
<evidence type="ECO:0000313" key="12">
    <source>
        <dbReference type="Proteomes" id="UP001193680"/>
    </source>
</evidence>
<keyword evidence="3" id="KW-1003">Cell membrane</keyword>
<keyword evidence="8 9" id="KW-0472">Membrane</keyword>
<dbReference type="InterPro" id="IPR003413">
    <property type="entry name" value="T2SS_GspI_C"/>
</dbReference>
<comment type="PTM">
    <text evidence="9">Cleaved by prepilin peptidase.</text>
</comment>
<evidence type="ECO:0000256" key="5">
    <source>
        <dbReference type="ARBA" id="ARBA00022519"/>
    </source>
</evidence>
<evidence type="ECO:0000256" key="7">
    <source>
        <dbReference type="ARBA" id="ARBA00022989"/>
    </source>
</evidence>
<reference evidence="11 12" key="1">
    <citation type="submission" date="2020-06" db="EMBL/GenBank/DDBJ databases">
        <authorList>
            <person name="Scott K."/>
        </authorList>
    </citation>
    <scope>NUCLEOTIDE SEQUENCE [LARGE SCALE GENOMIC DNA]</scope>
    <source>
        <strain evidence="11 12">HH1</strain>
    </source>
</reference>
<gene>
    <name evidence="11" type="primary">gspI</name>
    <name evidence="11" type="ORF">H8792_006415</name>
</gene>
<dbReference type="NCBIfam" id="TIGR02532">
    <property type="entry name" value="IV_pilin_GFxxxE"/>
    <property type="match status" value="1"/>
</dbReference>
<dbReference type="Proteomes" id="UP001193680">
    <property type="component" value="Unassembled WGS sequence"/>
</dbReference>
<dbReference type="RefSeq" id="WP_185978120.1">
    <property type="nucleotide sequence ID" value="NZ_JACBGI020000009.1"/>
</dbReference>
<evidence type="ECO:0000313" key="11">
    <source>
        <dbReference type="EMBL" id="MBF6057973.1"/>
    </source>
</evidence>
<evidence type="ECO:0000256" key="8">
    <source>
        <dbReference type="ARBA" id="ARBA00023136"/>
    </source>
</evidence>
<evidence type="ECO:0000256" key="1">
    <source>
        <dbReference type="ARBA" id="ARBA00004377"/>
    </source>
</evidence>
<comment type="caution">
    <text evidence="11">The sequence shown here is derived from an EMBL/GenBank/DDBJ whole genome shotgun (WGS) entry which is preliminary data.</text>
</comment>
<comment type="subunit">
    <text evidence="9">Type II secretion is composed of four main components: the outer membrane complex, the inner membrane complex, the cytoplasmic secretion ATPase and the periplasm-spanning pseudopilus.</text>
</comment>
<organism evidence="11 12">
    <name type="scientific">Thiomicrorhabdus heinhorstiae</name>
    <dbReference type="NCBI Taxonomy" id="2748010"/>
    <lineage>
        <taxon>Bacteria</taxon>
        <taxon>Pseudomonadati</taxon>
        <taxon>Pseudomonadota</taxon>
        <taxon>Gammaproteobacteria</taxon>
        <taxon>Thiotrichales</taxon>
        <taxon>Piscirickettsiaceae</taxon>
        <taxon>Thiomicrorhabdus</taxon>
    </lineage>
</organism>
<comment type="similarity">
    <text evidence="2 9">Belongs to the GSP I family.</text>
</comment>
<evidence type="ECO:0000256" key="9">
    <source>
        <dbReference type="RuleBase" id="RU368030"/>
    </source>
</evidence>
<evidence type="ECO:0000256" key="3">
    <source>
        <dbReference type="ARBA" id="ARBA00022475"/>
    </source>
</evidence>
<proteinExistence type="inferred from homology"/>
<keyword evidence="6 9" id="KW-0812">Transmembrane</keyword>
<sequence>MIRRRTQDGFTLIEVLVAMVIAAVALSALSLTTGRTVANQSGVQSRVIATWVADNRLLEQRSGAEDSRDLSDEVEMLGMKWKIRQTMESTMSADFKKIELKVYSLDSGESEPAATLASIVGPES</sequence>
<feature type="transmembrane region" description="Helical" evidence="9">
    <location>
        <begin position="12"/>
        <end position="31"/>
    </location>
</feature>
<dbReference type="Gene3D" id="3.30.1300.30">
    <property type="entry name" value="GSPII I/J protein-like"/>
    <property type="match status" value="1"/>
</dbReference>
<dbReference type="SUPFAM" id="SSF54523">
    <property type="entry name" value="Pili subunits"/>
    <property type="match status" value="1"/>
</dbReference>
<dbReference type="Pfam" id="PF02501">
    <property type="entry name" value="T2SSI"/>
    <property type="match status" value="1"/>
</dbReference>
<accession>A0ABS0BVX4</accession>
<keyword evidence="7 9" id="KW-1133">Transmembrane helix</keyword>
<dbReference type="EMBL" id="JACBGI020000009">
    <property type="protein sequence ID" value="MBF6057973.1"/>
    <property type="molecule type" value="Genomic_DNA"/>
</dbReference>
<evidence type="ECO:0000256" key="6">
    <source>
        <dbReference type="ARBA" id="ARBA00022692"/>
    </source>
</evidence>
<dbReference type="NCBIfam" id="TIGR01707">
    <property type="entry name" value="gspI"/>
    <property type="match status" value="1"/>
</dbReference>
<protein>
    <recommendedName>
        <fullName evidence="9">Type II secretion system protein I</fullName>
        <shortName evidence="9">T2SS minor pseudopilin I</shortName>
    </recommendedName>
</protein>
<comment type="function">
    <text evidence="9">Component of the type II secretion system required for the energy-dependent secretion of extracellular factors such as proteases and toxins from the periplasm.</text>
</comment>
<evidence type="ECO:0000256" key="4">
    <source>
        <dbReference type="ARBA" id="ARBA00022481"/>
    </source>
</evidence>
<name>A0ABS0BVX4_9GAMM</name>
<dbReference type="PANTHER" id="PTHR38779:SF2">
    <property type="entry name" value="TYPE II SECRETION SYSTEM PROTEIN I-RELATED"/>
    <property type="match status" value="1"/>
</dbReference>
<dbReference type="Pfam" id="PF07963">
    <property type="entry name" value="N_methyl"/>
    <property type="match status" value="1"/>
</dbReference>
<evidence type="ECO:0000259" key="10">
    <source>
        <dbReference type="Pfam" id="PF02501"/>
    </source>
</evidence>
<keyword evidence="12" id="KW-1185">Reference proteome</keyword>
<reference evidence="11 12" key="2">
    <citation type="submission" date="2020-11" db="EMBL/GenBank/DDBJ databases">
        <title>Sulfur oxidizing isolate from Hospital Hole Sinkhole.</title>
        <authorList>
            <person name="Scott K.M."/>
        </authorList>
    </citation>
    <scope>NUCLEOTIDE SEQUENCE [LARGE SCALE GENOMIC DNA]</scope>
    <source>
        <strain evidence="11 12">HH1</strain>
    </source>
</reference>
<dbReference type="PANTHER" id="PTHR38779">
    <property type="entry name" value="TYPE II SECRETION SYSTEM PROTEIN I-RELATED"/>
    <property type="match status" value="1"/>
</dbReference>
<dbReference type="InterPro" id="IPR045584">
    <property type="entry name" value="Pilin-like"/>
</dbReference>
<dbReference type="InterPro" id="IPR010052">
    <property type="entry name" value="T2SS_protein-GspI"/>
</dbReference>
<feature type="domain" description="Type II secretion system protein GspI C-terminal" evidence="10">
    <location>
        <begin position="44"/>
        <end position="120"/>
    </location>
</feature>
<dbReference type="InterPro" id="IPR012902">
    <property type="entry name" value="N_methyl_site"/>
</dbReference>